<evidence type="ECO:0000256" key="6">
    <source>
        <dbReference type="ARBA" id="ARBA00023315"/>
    </source>
</evidence>
<dbReference type="CDD" id="cd07984">
    <property type="entry name" value="LPLAT_LABLAT-like"/>
    <property type="match status" value="1"/>
</dbReference>
<dbReference type="EMBL" id="JAMZEJ010000001">
    <property type="protein sequence ID" value="MCQ8239455.1"/>
    <property type="molecule type" value="Genomic_DNA"/>
</dbReference>
<keyword evidence="8" id="KW-1185">Reference proteome</keyword>
<reference evidence="7 8" key="1">
    <citation type="submission" date="2022-06" db="EMBL/GenBank/DDBJ databases">
        <title>Rhizosaccharibacter gen. nov. sp. nov. KSS12, endophytic bacteria isolated from sugarcane.</title>
        <authorList>
            <person name="Pitiwittayakul N."/>
        </authorList>
    </citation>
    <scope>NUCLEOTIDE SEQUENCE [LARGE SCALE GENOMIC DNA]</scope>
    <source>
        <strain evidence="7 8">KSS12</strain>
    </source>
</reference>
<dbReference type="Pfam" id="PF03279">
    <property type="entry name" value="Lip_A_acyltrans"/>
    <property type="match status" value="1"/>
</dbReference>
<organism evidence="7 8">
    <name type="scientific">Rhizosaccharibacter radicis</name>
    <dbReference type="NCBI Taxonomy" id="2782605"/>
    <lineage>
        <taxon>Bacteria</taxon>
        <taxon>Pseudomonadati</taxon>
        <taxon>Pseudomonadota</taxon>
        <taxon>Alphaproteobacteria</taxon>
        <taxon>Acetobacterales</taxon>
        <taxon>Acetobacteraceae</taxon>
        <taxon>Rhizosaccharibacter</taxon>
    </lineage>
</organism>
<keyword evidence="4" id="KW-0808">Transferase</keyword>
<dbReference type="Proteomes" id="UP001524547">
    <property type="component" value="Unassembled WGS sequence"/>
</dbReference>
<accession>A0ABT1VSZ1</accession>
<evidence type="ECO:0000256" key="4">
    <source>
        <dbReference type="ARBA" id="ARBA00022679"/>
    </source>
</evidence>
<name>A0ABT1VSZ1_9PROT</name>
<evidence type="ECO:0000256" key="5">
    <source>
        <dbReference type="ARBA" id="ARBA00023136"/>
    </source>
</evidence>
<evidence type="ECO:0000256" key="2">
    <source>
        <dbReference type="ARBA" id="ARBA00022475"/>
    </source>
</evidence>
<keyword evidence="2" id="KW-1003">Cell membrane</keyword>
<protein>
    <submittedName>
        <fullName evidence="7">Lauroyl acyltransferase</fullName>
    </submittedName>
</protein>
<comment type="caution">
    <text evidence="7">The sequence shown here is derived from an EMBL/GenBank/DDBJ whole genome shotgun (WGS) entry which is preliminary data.</text>
</comment>
<sequence>MLARRLSWRLEAAVAWLLIGLFRRLGPVRSSNLCGGLCRRLGPLLPVSRVADRNLRLALPELDDRARRAVVRGVWENLGRTVGEFPHLAAIVRDGRDAPGDGAGWSVVGDEVLERQVAAGGPALFVSGHLGNWEMLPPTVAAFGIRFSSFYRAAGNPVIDRMIRALRDRAMGAPERPPVPLFAKGARGARDALAHVRGGGSLGLLVDQKMNDGMEARFFGHPAMTAPALAAMALRYRCPVIPGRIERLAPARFRLVVEPPIPLPDTGDRREDERLLTQAVNDRLEEWIRARPESWLWLHRRWPKALYRRLEQDRYPD</sequence>
<dbReference type="PANTHER" id="PTHR30606">
    <property type="entry name" value="LIPID A BIOSYNTHESIS LAUROYL ACYLTRANSFERASE"/>
    <property type="match status" value="1"/>
</dbReference>
<dbReference type="PANTHER" id="PTHR30606:SF9">
    <property type="entry name" value="LIPID A BIOSYNTHESIS LAUROYLTRANSFERASE"/>
    <property type="match status" value="1"/>
</dbReference>
<comment type="subcellular location">
    <subcellularLocation>
        <location evidence="1">Cell inner membrane</location>
    </subcellularLocation>
</comment>
<evidence type="ECO:0000256" key="1">
    <source>
        <dbReference type="ARBA" id="ARBA00004533"/>
    </source>
</evidence>
<proteinExistence type="predicted"/>
<keyword evidence="3" id="KW-0997">Cell inner membrane</keyword>
<keyword evidence="5" id="KW-0472">Membrane</keyword>
<evidence type="ECO:0000256" key="3">
    <source>
        <dbReference type="ARBA" id="ARBA00022519"/>
    </source>
</evidence>
<dbReference type="GO" id="GO:0016746">
    <property type="term" value="F:acyltransferase activity"/>
    <property type="evidence" value="ECO:0007669"/>
    <property type="project" value="UniProtKB-KW"/>
</dbReference>
<evidence type="ECO:0000313" key="7">
    <source>
        <dbReference type="EMBL" id="MCQ8239455.1"/>
    </source>
</evidence>
<gene>
    <name evidence="7" type="ORF">NFI88_01195</name>
</gene>
<dbReference type="InterPro" id="IPR004960">
    <property type="entry name" value="LipA_acyltrans"/>
</dbReference>
<keyword evidence="6 7" id="KW-0012">Acyltransferase</keyword>
<evidence type="ECO:0000313" key="8">
    <source>
        <dbReference type="Proteomes" id="UP001524547"/>
    </source>
</evidence>